<dbReference type="Proteomes" id="UP001517247">
    <property type="component" value="Unassembled WGS sequence"/>
</dbReference>
<evidence type="ECO:0000256" key="8">
    <source>
        <dbReference type="SAM" id="Phobius"/>
    </source>
</evidence>
<evidence type="ECO:0000256" key="7">
    <source>
        <dbReference type="ARBA" id="ARBA00023235"/>
    </source>
</evidence>
<feature type="transmembrane region" description="Helical" evidence="8">
    <location>
        <begin position="107"/>
        <end position="125"/>
    </location>
</feature>
<keyword evidence="11" id="KW-1185">Reference proteome</keyword>
<comment type="subcellular location">
    <subcellularLocation>
        <location evidence="1">Membrane</location>
        <topology evidence="1">Multi-pass membrane protein</topology>
    </subcellularLocation>
</comment>
<proteinExistence type="predicted"/>
<evidence type="ECO:0000259" key="9">
    <source>
        <dbReference type="Pfam" id="PF18916"/>
    </source>
</evidence>
<protein>
    <submittedName>
        <fullName evidence="10">Lycopene cyclase domain-containing protein</fullName>
    </submittedName>
</protein>
<dbReference type="RefSeq" id="WP_138724524.1">
    <property type="nucleotide sequence ID" value="NZ_SSHJ02000009.1"/>
</dbReference>
<evidence type="ECO:0000256" key="4">
    <source>
        <dbReference type="ARBA" id="ARBA00022746"/>
    </source>
</evidence>
<name>A0ABW9JB53_9SPHI</name>
<feature type="transmembrane region" description="Helical" evidence="8">
    <location>
        <begin position="161"/>
        <end position="181"/>
    </location>
</feature>
<dbReference type="InterPro" id="IPR017825">
    <property type="entry name" value="Lycopene_cyclase_dom"/>
</dbReference>
<feature type="transmembrane region" description="Helical" evidence="8">
    <location>
        <begin position="78"/>
        <end position="95"/>
    </location>
</feature>
<feature type="domain" description="Lycopene cyclase" evidence="9">
    <location>
        <begin position="129"/>
        <end position="219"/>
    </location>
</feature>
<keyword evidence="3 8" id="KW-0812">Transmembrane</keyword>
<feature type="transmembrane region" description="Helical" evidence="8">
    <location>
        <begin position="6"/>
        <end position="22"/>
    </location>
</feature>
<keyword evidence="6 8" id="KW-0472">Membrane</keyword>
<feature type="transmembrane region" description="Helical" evidence="8">
    <location>
        <begin position="131"/>
        <end position="149"/>
    </location>
</feature>
<feature type="transmembrane region" description="Helical" evidence="8">
    <location>
        <begin position="201"/>
        <end position="219"/>
    </location>
</feature>
<reference evidence="10 11" key="1">
    <citation type="submission" date="2024-12" db="EMBL/GenBank/DDBJ databases">
        <authorList>
            <person name="Hu S."/>
        </authorList>
    </citation>
    <scope>NUCLEOTIDE SEQUENCE [LARGE SCALE GENOMIC DNA]</scope>
    <source>
        <strain evidence="10 11">THG-T11</strain>
    </source>
</reference>
<feature type="domain" description="Lycopene cyclase" evidence="9">
    <location>
        <begin position="4"/>
        <end position="95"/>
    </location>
</feature>
<comment type="pathway">
    <text evidence="2">Carotenoid biosynthesis.</text>
</comment>
<keyword evidence="7" id="KW-0413">Isomerase</keyword>
<organism evidence="10 11">
    <name type="scientific">Pedobacter ureilyticus</name>
    <dbReference type="NCBI Taxonomy" id="1393051"/>
    <lineage>
        <taxon>Bacteria</taxon>
        <taxon>Pseudomonadati</taxon>
        <taxon>Bacteroidota</taxon>
        <taxon>Sphingobacteriia</taxon>
        <taxon>Sphingobacteriales</taxon>
        <taxon>Sphingobacteriaceae</taxon>
        <taxon>Pedobacter</taxon>
    </lineage>
</organism>
<evidence type="ECO:0000256" key="1">
    <source>
        <dbReference type="ARBA" id="ARBA00004141"/>
    </source>
</evidence>
<sequence length="225" mass="25780">MKFTFLLLALGLLILPLVFHLDKKIFKDGNFKAALGASLISAIVFAAITVVLQLLGIVAFDVNNTIGVIFKDVPLEQYLLHFSFSFVAISVYLYFNIKFPNNNLQKYSLALSNLLLGLCVAFLFFSYPKWYTLSAFATLLILLFLIEYAGRLRFMYRAYRAFALMLIPFYIVYGFLFWNQTLLIAKNQLTGMYVAKIPVENHFIALSMLLVAIYMFEFFKSKKAV</sequence>
<accession>A0ABW9JB53</accession>
<evidence type="ECO:0000313" key="11">
    <source>
        <dbReference type="Proteomes" id="UP001517247"/>
    </source>
</evidence>
<feature type="transmembrane region" description="Helical" evidence="8">
    <location>
        <begin position="34"/>
        <end position="58"/>
    </location>
</feature>
<keyword evidence="5 8" id="KW-1133">Transmembrane helix</keyword>
<evidence type="ECO:0000256" key="2">
    <source>
        <dbReference type="ARBA" id="ARBA00004829"/>
    </source>
</evidence>
<evidence type="ECO:0000256" key="3">
    <source>
        <dbReference type="ARBA" id="ARBA00022692"/>
    </source>
</evidence>
<evidence type="ECO:0000313" key="10">
    <source>
        <dbReference type="EMBL" id="MFN0257440.1"/>
    </source>
</evidence>
<keyword evidence="4" id="KW-0125">Carotenoid biosynthesis</keyword>
<dbReference type="Pfam" id="PF18916">
    <property type="entry name" value="Lycopene_cyc"/>
    <property type="match status" value="2"/>
</dbReference>
<comment type="caution">
    <text evidence="10">The sequence shown here is derived from an EMBL/GenBank/DDBJ whole genome shotgun (WGS) entry which is preliminary data.</text>
</comment>
<evidence type="ECO:0000256" key="5">
    <source>
        <dbReference type="ARBA" id="ARBA00022989"/>
    </source>
</evidence>
<dbReference type="EMBL" id="SSHJ02000009">
    <property type="protein sequence ID" value="MFN0257440.1"/>
    <property type="molecule type" value="Genomic_DNA"/>
</dbReference>
<gene>
    <name evidence="10" type="ORF">E6A44_017745</name>
</gene>
<evidence type="ECO:0000256" key="6">
    <source>
        <dbReference type="ARBA" id="ARBA00023136"/>
    </source>
</evidence>